<name>A0A2Z6QRK4_9GLOM</name>
<evidence type="ECO:0000256" key="1">
    <source>
        <dbReference type="SAM" id="MobiDB-lite"/>
    </source>
</evidence>
<reference evidence="2 3" key="1">
    <citation type="submission" date="2017-11" db="EMBL/GenBank/DDBJ databases">
        <title>The genome of Rhizophagus clarus HR1 reveals common genetic basis of auxotrophy among arbuscular mycorrhizal fungi.</title>
        <authorList>
            <person name="Kobayashi Y."/>
        </authorList>
    </citation>
    <scope>NUCLEOTIDE SEQUENCE [LARGE SCALE GENOMIC DNA]</scope>
    <source>
        <strain evidence="2 3">HR1</strain>
    </source>
</reference>
<sequence length="204" mass="23384">MKADRISLVQTFHSILPFAKTTAQDNSPRLKLLLFQEENNTNSPNLAHFQKSSRCSTSPNTNKGSHKSGNEQMGNLNKGKVISVSTRVHKKYLSVRVRLIPDHECLKYYNGGNWTVNLGEIPVQWFPASWSLSERKQCEKFQAVIYNILENITDASLFLNGRPHQFLLDSSIKSFKIIKKVDGSRKMIDYFDTWDHISTRINNP</sequence>
<dbReference type="AlphaFoldDB" id="A0A2Z6QRK4"/>
<accession>A0A2Z6QRK4</accession>
<dbReference type="Proteomes" id="UP000247702">
    <property type="component" value="Unassembled WGS sequence"/>
</dbReference>
<organism evidence="2 3">
    <name type="scientific">Rhizophagus clarus</name>
    <dbReference type="NCBI Taxonomy" id="94130"/>
    <lineage>
        <taxon>Eukaryota</taxon>
        <taxon>Fungi</taxon>
        <taxon>Fungi incertae sedis</taxon>
        <taxon>Mucoromycota</taxon>
        <taxon>Glomeromycotina</taxon>
        <taxon>Glomeromycetes</taxon>
        <taxon>Glomerales</taxon>
        <taxon>Glomeraceae</taxon>
        <taxon>Rhizophagus</taxon>
    </lineage>
</organism>
<protein>
    <submittedName>
        <fullName evidence="2">Uncharacterized protein</fullName>
    </submittedName>
</protein>
<feature type="region of interest" description="Disordered" evidence="1">
    <location>
        <begin position="43"/>
        <end position="75"/>
    </location>
</feature>
<feature type="compositionally biased region" description="Polar residues" evidence="1">
    <location>
        <begin position="43"/>
        <end position="63"/>
    </location>
</feature>
<keyword evidence="3" id="KW-1185">Reference proteome</keyword>
<proteinExistence type="predicted"/>
<evidence type="ECO:0000313" key="2">
    <source>
        <dbReference type="EMBL" id="GBB92757.1"/>
    </source>
</evidence>
<comment type="caution">
    <text evidence="2">The sequence shown here is derived from an EMBL/GenBank/DDBJ whole genome shotgun (WGS) entry which is preliminary data.</text>
</comment>
<dbReference type="EMBL" id="BEXD01001169">
    <property type="protein sequence ID" value="GBB92757.1"/>
    <property type="molecule type" value="Genomic_DNA"/>
</dbReference>
<evidence type="ECO:0000313" key="3">
    <source>
        <dbReference type="Proteomes" id="UP000247702"/>
    </source>
</evidence>
<gene>
    <name evidence="2" type="ORF">RclHR1_02050030</name>
</gene>